<name>A0A1Y3ASF2_EURMA</name>
<keyword evidence="2" id="KW-1185">Reference proteome</keyword>
<gene>
    <name evidence="1" type="ORF">BLA29_012946</name>
</gene>
<dbReference type="Proteomes" id="UP000194236">
    <property type="component" value="Unassembled WGS sequence"/>
</dbReference>
<dbReference type="AlphaFoldDB" id="A0A1Y3ASF2"/>
<sequence>MWINLAYYHLSKISPANEDRLYCMDSALNVLTRALESNRTCGELYENYLLIWVNRSDLLRLDRKQLNEQNRKICRKILKNCSTYPLWIRYLHL</sequence>
<evidence type="ECO:0000313" key="2">
    <source>
        <dbReference type="Proteomes" id="UP000194236"/>
    </source>
</evidence>
<proteinExistence type="predicted"/>
<protein>
    <submittedName>
        <fullName evidence="1">Uncharacterized protein</fullName>
    </submittedName>
</protein>
<dbReference type="OrthoDB" id="1922977at2759"/>
<evidence type="ECO:0000313" key="1">
    <source>
        <dbReference type="EMBL" id="OTF70386.1"/>
    </source>
</evidence>
<organism evidence="1 2">
    <name type="scientific">Euroglyphus maynei</name>
    <name type="common">Mayne's house dust mite</name>
    <dbReference type="NCBI Taxonomy" id="6958"/>
    <lineage>
        <taxon>Eukaryota</taxon>
        <taxon>Metazoa</taxon>
        <taxon>Ecdysozoa</taxon>
        <taxon>Arthropoda</taxon>
        <taxon>Chelicerata</taxon>
        <taxon>Arachnida</taxon>
        <taxon>Acari</taxon>
        <taxon>Acariformes</taxon>
        <taxon>Sarcoptiformes</taxon>
        <taxon>Astigmata</taxon>
        <taxon>Psoroptidia</taxon>
        <taxon>Analgoidea</taxon>
        <taxon>Pyroglyphidae</taxon>
        <taxon>Pyroglyphinae</taxon>
        <taxon>Euroglyphus</taxon>
    </lineage>
</organism>
<comment type="caution">
    <text evidence="1">The sequence shown here is derived from an EMBL/GenBank/DDBJ whole genome shotgun (WGS) entry which is preliminary data.</text>
</comment>
<accession>A0A1Y3ASF2</accession>
<dbReference type="EMBL" id="MUJZ01066033">
    <property type="protein sequence ID" value="OTF70386.1"/>
    <property type="molecule type" value="Genomic_DNA"/>
</dbReference>
<reference evidence="1 2" key="1">
    <citation type="submission" date="2017-03" db="EMBL/GenBank/DDBJ databases">
        <title>Genome Survey of Euroglyphus maynei.</title>
        <authorList>
            <person name="Arlian L.G."/>
            <person name="Morgan M.S."/>
            <person name="Rider S.D."/>
        </authorList>
    </citation>
    <scope>NUCLEOTIDE SEQUENCE [LARGE SCALE GENOMIC DNA]</scope>
    <source>
        <strain evidence="1">Arlian Lab</strain>
        <tissue evidence="1">Whole body</tissue>
    </source>
</reference>